<dbReference type="Pfam" id="PF22834">
    <property type="entry name" value="Polo_box_4"/>
    <property type="match status" value="1"/>
</dbReference>
<reference evidence="7" key="1">
    <citation type="submission" date="2012-12" db="EMBL/GenBank/DDBJ databases">
        <authorList>
            <person name="Hellsten U."/>
            <person name="Grimwood J."/>
            <person name="Chapman J.A."/>
            <person name="Shapiro H."/>
            <person name="Aerts A."/>
            <person name="Otillar R.P."/>
            <person name="Terry A.Y."/>
            <person name="Boore J.L."/>
            <person name="Simakov O."/>
            <person name="Marletaz F."/>
            <person name="Cho S.-J."/>
            <person name="Edsinger-Gonzales E."/>
            <person name="Havlak P."/>
            <person name="Kuo D.-H."/>
            <person name="Larsson T."/>
            <person name="Lv J."/>
            <person name="Arendt D."/>
            <person name="Savage R."/>
            <person name="Osoegawa K."/>
            <person name="de Jong P."/>
            <person name="Lindberg D.R."/>
            <person name="Seaver E.C."/>
            <person name="Weisblat D.A."/>
            <person name="Putnam N.H."/>
            <person name="Grigoriev I.V."/>
            <person name="Rokhsar D.S."/>
        </authorList>
    </citation>
    <scope>NUCLEOTIDE SEQUENCE</scope>
    <source>
        <strain evidence="7">I ESC-2004</strain>
    </source>
</reference>
<evidence type="ECO:0000313" key="6">
    <source>
        <dbReference type="EnsemblMetazoa" id="CapteP222613"/>
    </source>
</evidence>
<evidence type="ECO:0000259" key="4">
    <source>
        <dbReference type="Pfam" id="PF22834"/>
    </source>
</evidence>
<dbReference type="EMBL" id="KB302324">
    <property type="protein sequence ID" value="ELU04423.1"/>
    <property type="molecule type" value="Genomic_DNA"/>
</dbReference>
<dbReference type="InterPro" id="IPR053901">
    <property type="entry name" value="C5orf34-like"/>
</dbReference>
<dbReference type="Proteomes" id="UP000014760">
    <property type="component" value="Unassembled WGS sequence"/>
</dbReference>
<accession>R7UKY2</accession>
<evidence type="ECO:0000313" key="7">
    <source>
        <dbReference type="Proteomes" id="UP000014760"/>
    </source>
</evidence>
<dbReference type="OMA" id="TAVISWC"/>
<dbReference type="InterPro" id="IPR027830">
    <property type="entry name" value="C5orf34-like_N"/>
</dbReference>
<dbReference type="Pfam" id="PF15016">
    <property type="entry name" value="C5orf34_C"/>
    <property type="match status" value="1"/>
</dbReference>
<keyword evidence="7" id="KW-1185">Reference proteome</keyword>
<reference evidence="6" key="3">
    <citation type="submission" date="2015-06" db="UniProtKB">
        <authorList>
            <consortium name="EnsemblMetazoa"/>
        </authorList>
    </citation>
    <scope>IDENTIFICATION</scope>
</reference>
<organism evidence="5">
    <name type="scientific">Capitella teleta</name>
    <name type="common">Polychaete worm</name>
    <dbReference type="NCBI Taxonomy" id="283909"/>
    <lineage>
        <taxon>Eukaryota</taxon>
        <taxon>Metazoa</taxon>
        <taxon>Spiralia</taxon>
        <taxon>Lophotrochozoa</taxon>
        <taxon>Annelida</taxon>
        <taxon>Polychaeta</taxon>
        <taxon>Sedentaria</taxon>
        <taxon>Scolecida</taxon>
        <taxon>Capitellidae</taxon>
        <taxon>Capitella</taxon>
    </lineage>
</organism>
<dbReference type="HOGENOM" id="CLU_029198_0_0_1"/>
<evidence type="ECO:0008006" key="8">
    <source>
        <dbReference type="Google" id="ProtNLM"/>
    </source>
</evidence>
<dbReference type="InterPro" id="IPR027865">
    <property type="entry name" value="C5orf34-like_C"/>
</dbReference>
<dbReference type="PANTHER" id="PTHR34531">
    <property type="entry name" value="ZGC:153352"/>
    <property type="match status" value="1"/>
</dbReference>
<dbReference type="AlphaFoldDB" id="R7UKY2"/>
<feature type="region of interest" description="Disordered" evidence="1">
    <location>
        <begin position="195"/>
        <end position="216"/>
    </location>
</feature>
<dbReference type="EMBL" id="AMQN01008161">
    <property type="status" value="NOT_ANNOTATED_CDS"/>
    <property type="molecule type" value="Genomic_DNA"/>
</dbReference>
<evidence type="ECO:0000313" key="5">
    <source>
        <dbReference type="EMBL" id="ELU04423.1"/>
    </source>
</evidence>
<evidence type="ECO:0000259" key="2">
    <source>
        <dbReference type="Pfam" id="PF15016"/>
    </source>
</evidence>
<feature type="domain" description="C5orf34-like C-terminal" evidence="2">
    <location>
        <begin position="391"/>
        <end position="486"/>
    </location>
</feature>
<dbReference type="InterPro" id="IPR053900">
    <property type="entry name" value="C5orf34-like_dom"/>
</dbReference>
<evidence type="ECO:0000259" key="3">
    <source>
        <dbReference type="Pfam" id="PF15025"/>
    </source>
</evidence>
<dbReference type="PANTHER" id="PTHR34531:SF1">
    <property type="entry name" value="CHROMOSOME 5 OPEN READING FRAME 34"/>
    <property type="match status" value="1"/>
</dbReference>
<reference evidence="5 7" key="2">
    <citation type="journal article" date="2013" name="Nature">
        <title>Insights into bilaterian evolution from three spiralian genomes.</title>
        <authorList>
            <person name="Simakov O."/>
            <person name="Marletaz F."/>
            <person name="Cho S.J."/>
            <person name="Edsinger-Gonzales E."/>
            <person name="Havlak P."/>
            <person name="Hellsten U."/>
            <person name="Kuo D.H."/>
            <person name="Larsson T."/>
            <person name="Lv J."/>
            <person name="Arendt D."/>
            <person name="Savage R."/>
            <person name="Osoegawa K."/>
            <person name="de Jong P."/>
            <person name="Grimwood J."/>
            <person name="Chapman J.A."/>
            <person name="Shapiro H."/>
            <person name="Aerts A."/>
            <person name="Otillar R.P."/>
            <person name="Terry A.Y."/>
            <person name="Boore J.L."/>
            <person name="Grigoriev I.V."/>
            <person name="Lindberg D.R."/>
            <person name="Seaver E.C."/>
            <person name="Weisblat D.A."/>
            <person name="Putnam N.H."/>
            <person name="Rokhsar D.S."/>
        </authorList>
    </citation>
    <scope>NUCLEOTIDE SEQUENCE</scope>
    <source>
        <strain evidence="5 7">I ESC-2004</strain>
    </source>
</reference>
<proteinExistence type="predicted"/>
<dbReference type="EnsemblMetazoa" id="CapteT222613">
    <property type="protein sequence ID" value="CapteP222613"/>
    <property type="gene ID" value="CapteG222613"/>
</dbReference>
<dbReference type="OrthoDB" id="75908at2759"/>
<protein>
    <recommendedName>
        <fullName evidence="8">DUF4524 domain-containing protein</fullName>
    </recommendedName>
</protein>
<sequence>MTSEAPVPWQFILYTNDAVQVTYSDGSMLELSPCATILLHSSPGRMHPLHGRDCVKQRTEFVTSTFRDKTTEAVVFRNRFAERPYLTTSICDVAECIPSHRDGPTIPWPALLAQASVDTLPDHSVCLTSLDHRASVTLAPCRKLLTIRFLCSVWGEKVAAGQPSAWVMQHHSVFNPPAFLLHPLHILTQHLQQVDAEHEASRPKPGPRVTFEGDKDDSVNITDEEKLGHEVGAVDTLKGYVTSELPQTLPLACKRQHLHKWRKPSTQCDITGVSGHVKALCSHGVLYRLFWQSPFAVEVYPGDGSVLRSKGLSGHFFQHFIFNEDHVEEKMHSLKCLPPDRPGQAYSVAKLLTTAAQLLDHVCASYSTGNKDQCCWKTSEGTLTRNPAPFTLETVSVPGLGRFLAQSSGLVRVTYTDRTSLEMWGDVSKRVSNFLKRSELNVPVARLISPASCNLLLPNGQYHTVNVADPGDYAKYVQPALDWLKWVNTPAKERSAFYRDTVYDPESSSQVASELNKIKCFNYIVDNQLMAQVKPSHQVSLVSIPADNSSSEKPTPDQSLTDDSIDMEAVQRALQATSAAIHDLDSFISNKSKIT</sequence>
<dbReference type="Pfam" id="PF15025">
    <property type="entry name" value="C5orf34-like_N"/>
    <property type="match status" value="1"/>
</dbReference>
<feature type="domain" description="C5orf34-like" evidence="4">
    <location>
        <begin position="277"/>
        <end position="359"/>
    </location>
</feature>
<gene>
    <name evidence="5" type="ORF">CAPTEDRAFT_222613</name>
</gene>
<dbReference type="STRING" id="283909.R7UKY2"/>
<feature type="domain" description="C5orf34-like N-terminal" evidence="3">
    <location>
        <begin position="11"/>
        <end position="78"/>
    </location>
</feature>
<evidence type="ECO:0000256" key="1">
    <source>
        <dbReference type="SAM" id="MobiDB-lite"/>
    </source>
</evidence>
<name>R7UKY2_CAPTE</name>